<gene>
    <name evidence="2" type="ORF">GCM10025874_09870</name>
</gene>
<dbReference type="Proteomes" id="UP001157160">
    <property type="component" value="Unassembled WGS sequence"/>
</dbReference>
<organism evidence="2 3">
    <name type="scientific">Arenivirga flava</name>
    <dbReference type="NCBI Taxonomy" id="1930060"/>
    <lineage>
        <taxon>Bacteria</taxon>
        <taxon>Bacillati</taxon>
        <taxon>Actinomycetota</taxon>
        <taxon>Actinomycetes</taxon>
        <taxon>Micrococcales</taxon>
        <taxon>Microbacteriaceae</taxon>
        <taxon>Arenivirga</taxon>
    </lineage>
</organism>
<dbReference type="InterPro" id="IPR029033">
    <property type="entry name" value="His_PPase_superfam"/>
</dbReference>
<dbReference type="AlphaFoldDB" id="A0AA37X8M5"/>
<feature type="binding site" evidence="1">
    <location>
        <position position="58"/>
    </location>
    <ligand>
        <name>substrate</name>
    </ligand>
</feature>
<keyword evidence="3" id="KW-1185">Reference proteome</keyword>
<reference evidence="2 3" key="1">
    <citation type="journal article" date="2014" name="Int. J. Syst. Evol. Microbiol.">
        <title>Complete genome sequence of Corynebacterium casei LMG S-19264T (=DSM 44701T), isolated from a smear-ripened cheese.</title>
        <authorList>
            <consortium name="US DOE Joint Genome Institute (JGI-PGF)"/>
            <person name="Walter F."/>
            <person name="Albersmeier A."/>
            <person name="Kalinowski J."/>
            <person name="Ruckert C."/>
        </authorList>
    </citation>
    <scope>NUCLEOTIDE SEQUENCE [LARGE SCALE GENOMIC DNA]</scope>
    <source>
        <strain evidence="2 3">NBRC 112289</strain>
    </source>
</reference>
<dbReference type="GO" id="GO:0005737">
    <property type="term" value="C:cytoplasm"/>
    <property type="evidence" value="ECO:0007669"/>
    <property type="project" value="TreeGrafter"/>
</dbReference>
<dbReference type="Gene3D" id="3.40.50.1240">
    <property type="entry name" value="Phosphoglycerate mutase-like"/>
    <property type="match status" value="1"/>
</dbReference>
<dbReference type="InterPro" id="IPR013078">
    <property type="entry name" value="His_Pase_superF_clade-1"/>
</dbReference>
<dbReference type="SMART" id="SM00855">
    <property type="entry name" value="PGAM"/>
    <property type="match status" value="1"/>
</dbReference>
<comment type="caution">
    <text evidence="2">The sequence shown here is derived from an EMBL/GenBank/DDBJ whole genome shotgun (WGS) entry which is preliminary data.</text>
</comment>
<evidence type="ECO:0000313" key="3">
    <source>
        <dbReference type="Proteomes" id="UP001157160"/>
    </source>
</evidence>
<dbReference type="Pfam" id="PF00300">
    <property type="entry name" value="His_Phos_1"/>
    <property type="match status" value="1"/>
</dbReference>
<sequence>MTALLLVRHGSTAWTAERRLQGRTDIALDERGREETLRLRTLVEGWSPSSLLVSPAARALETADLLRSGTLRGLRADPDERLLEAGLGEWEGRLPDEIGADYPAWRAGTLVPPGGERPERVAGRVAAALDDAAALPGPVLVVTHGGVIRAALDHLVGLRTANLSPVAAASLTVVEVDTSGARLRHYNLSAPVAA</sequence>
<evidence type="ECO:0000313" key="2">
    <source>
        <dbReference type="EMBL" id="GMA27734.1"/>
    </source>
</evidence>
<name>A0AA37X8M5_9MICO</name>
<dbReference type="PANTHER" id="PTHR48100:SF1">
    <property type="entry name" value="HISTIDINE PHOSPHATASE FAMILY PROTEIN-RELATED"/>
    <property type="match status" value="1"/>
</dbReference>
<dbReference type="RefSeq" id="WP_284230553.1">
    <property type="nucleotide sequence ID" value="NZ_BSUL01000001.1"/>
</dbReference>
<dbReference type="PANTHER" id="PTHR48100">
    <property type="entry name" value="BROAD-SPECIFICITY PHOSPHATASE YOR283W-RELATED"/>
    <property type="match status" value="1"/>
</dbReference>
<protein>
    <submittedName>
        <fullName evidence="2">Phosphatase</fullName>
    </submittedName>
</protein>
<proteinExistence type="predicted"/>
<dbReference type="InterPro" id="IPR050275">
    <property type="entry name" value="PGM_Phosphatase"/>
</dbReference>
<dbReference type="GO" id="GO:0016791">
    <property type="term" value="F:phosphatase activity"/>
    <property type="evidence" value="ECO:0007669"/>
    <property type="project" value="TreeGrafter"/>
</dbReference>
<dbReference type="CDD" id="cd07067">
    <property type="entry name" value="HP_PGM_like"/>
    <property type="match status" value="1"/>
</dbReference>
<accession>A0AA37X8M5</accession>
<dbReference type="SUPFAM" id="SSF53254">
    <property type="entry name" value="Phosphoglycerate mutase-like"/>
    <property type="match status" value="1"/>
</dbReference>
<dbReference type="EMBL" id="BSUL01000001">
    <property type="protein sequence ID" value="GMA27734.1"/>
    <property type="molecule type" value="Genomic_DNA"/>
</dbReference>
<evidence type="ECO:0000256" key="1">
    <source>
        <dbReference type="PIRSR" id="PIRSR613078-2"/>
    </source>
</evidence>